<comment type="similarity">
    <text evidence="1">Belongs to the short-chain dehydrogenases/reductases (SDR) family.</text>
</comment>
<dbReference type="InterPro" id="IPR002347">
    <property type="entry name" value="SDR_fam"/>
</dbReference>
<gene>
    <name evidence="2" type="ORF">NP590_10035</name>
</gene>
<comment type="caution">
    <text evidence="2">The sequence shown here is derived from an EMBL/GenBank/DDBJ whole genome shotgun (WGS) entry which is preliminary data.</text>
</comment>
<evidence type="ECO:0000313" key="3">
    <source>
        <dbReference type="Proteomes" id="UP001524499"/>
    </source>
</evidence>
<dbReference type="Proteomes" id="UP001524499">
    <property type="component" value="Unassembled WGS sequence"/>
</dbReference>
<proteinExistence type="inferred from homology"/>
<reference evidence="2 3" key="1">
    <citation type="submission" date="2022-07" db="EMBL/GenBank/DDBJ databases">
        <title>Methylomonas rivi sp. nov., Methylomonas rosea sp. nov., Methylomonas aureus sp. nov. and Methylomonas subterranea sp. nov., four novel methanotrophs isolated from a freshwater creek and the deep terrestrial subsurface.</title>
        <authorList>
            <person name="Abin C."/>
            <person name="Sankaranarayanan K."/>
            <person name="Garner C."/>
            <person name="Sindelar R."/>
            <person name="Kotary K."/>
            <person name="Garner R."/>
            <person name="Barclay S."/>
            <person name="Lawson P."/>
            <person name="Krumholz L."/>
        </authorList>
    </citation>
    <scope>NUCLEOTIDE SEQUENCE [LARGE SCALE GENOMIC DNA]</scope>
    <source>
        <strain evidence="2 3">SURF-2</strain>
    </source>
</reference>
<dbReference type="RefSeq" id="WP_256602241.1">
    <property type="nucleotide sequence ID" value="NZ_JANIBJ010000016.1"/>
</dbReference>
<dbReference type="PANTHER" id="PTHR42879">
    <property type="entry name" value="3-OXOACYL-(ACYL-CARRIER-PROTEIN) REDUCTASE"/>
    <property type="match status" value="1"/>
</dbReference>
<dbReference type="Pfam" id="PF00106">
    <property type="entry name" value="adh_short"/>
    <property type="match status" value="1"/>
</dbReference>
<organism evidence="2 3">
    <name type="scientific">Methylomonas subterranea</name>
    <dbReference type="NCBI Taxonomy" id="2952225"/>
    <lineage>
        <taxon>Bacteria</taxon>
        <taxon>Pseudomonadati</taxon>
        <taxon>Pseudomonadota</taxon>
        <taxon>Gammaproteobacteria</taxon>
        <taxon>Methylococcales</taxon>
        <taxon>Methylococcaceae</taxon>
        <taxon>Methylomonas</taxon>
    </lineage>
</organism>
<dbReference type="Gene3D" id="3.40.50.720">
    <property type="entry name" value="NAD(P)-binding Rossmann-like Domain"/>
    <property type="match status" value="1"/>
</dbReference>
<keyword evidence="3" id="KW-1185">Reference proteome</keyword>
<dbReference type="InterPro" id="IPR050259">
    <property type="entry name" value="SDR"/>
</dbReference>
<evidence type="ECO:0000313" key="2">
    <source>
        <dbReference type="EMBL" id="MCQ8104441.1"/>
    </source>
</evidence>
<dbReference type="SUPFAM" id="SSF51735">
    <property type="entry name" value="NAD(P)-binding Rossmann-fold domains"/>
    <property type="match status" value="1"/>
</dbReference>
<accession>A0ABT1TG54</accession>
<dbReference type="PANTHER" id="PTHR42879:SF2">
    <property type="entry name" value="3-OXOACYL-[ACYL-CARRIER-PROTEIN] REDUCTASE FABG"/>
    <property type="match status" value="1"/>
</dbReference>
<sequence>MLARRLAETTAFLRLSLESRVPAAELIQPLRGRIALVLAATSPAASAAAEALAEAGTKVMLNYSEQRHRAEQLAERIRNKRGQAMIFQADVAQPDQMTSLCDVLTAYWGRLDILVDDSGLHADAVRTAMRAARSTELIVFDCTGLFRYLAGLSRPDGSTEQP</sequence>
<dbReference type="InterPro" id="IPR036291">
    <property type="entry name" value="NAD(P)-bd_dom_sf"/>
</dbReference>
<protein>
    <submittedName>
        <fullName evidence="2">SDR family NAD(P)-dependent oxidoreductase</fullName>
    </submittedName>
</protein>
<dbReference type="EMBL" id="JANIBJ010000016">
    <property type="protein sequence ID" value="MCQ8104441.1"/>
    <property type="molecule type" value="Genomic_DNA"/>
</dbReference>
<evidence type="ECO:0000256" key="1">
    <source>
        <dbReference type="ARBA" id="ARBA00006484"/>
    </source>
</evidence>
<name>A0ABT1TG54_9GAMM</name>